<dbReference type="GO" id="GO:0016757">
    <property type="term" value="F:glycosyltransferase activity"/>
    <property type="evidence" value="ECO:0007669"/>
    <property type="project" value="UniProtKB-KW"/>
</dbReference>
<reference evidence="6 7" key="1">
    <citation type="journal article" date="2018" name="bioRxiv">
        <title>Evidence of independent acquisition and adaption of ultra-small bacteria to human hosts across the highly diverse yet reduced genomes of the phylum Saccharibacteria.</title>
        <authorList>
            <person name="McLean J.S."/>
            <person name="Bor B."/>
            <person name="To T.T."/>
            <person name="Liu Q."/>
            <person name="Kearns K.A."/>
            <person name="Solden L.M."/>
            <person name="Wrighton K.C."/>
            <person name="He X."/>
            <person name="Shi W."/>
        </authorList>
    </citation>
    <scope>NUCLEOTIDE SEQUENCE [LARGE SCALE GENOMIC DNA]</scope>
    <source>
        <strain evidence="6 7">TM7_G3_2_Rum_HOT_351B</strain>
    </source>
</reference>
<dbReference type="Pfam" id="PF04101">
    <property type="entry name" value="Glyco_tran_28_C"/>
    <property type="match status" value="1"/>
</dbReference>
<dbReference type="EC" id="2.4.1.227" evidence="6"/>
<dbReference type="Gene3D" id="3.40.50.2000">
    <property type="entry name" value="Glycogen Phosphorylase B"/>
    <property type="match status" value="2"/>
</dbReference>
<evidence type="ECO:0000259" key="5">
    <source>
        <dbReference type="Pfam" id="PF04101"/>
    </source>
</evidence>
<name>A0ABY0FLF2_9BACT</name>
<dbReference type="Proteomes" id="UP001191019">
    <property type="component" value="Unassembled WGS sequence"/>
</dbReference>
<evidence type="ECO:0000259" key="4">
    <source>
        <dbReference type="Pfam" id="PF03033"/>
    </source>
</evidence>
<proteinExistence type="predicted"/>
<keyword evidence="3" id="KW-0472">Membrane</keyword>
<keyword evidence="2 6" id="KW-0808">Transferase</keyword>
<dbReference type="PANTHER" id="PTHR21015">
    <property type="entry name" value="UDP-N-ACETYLGLUCOSAMINE--N-ACETYLMURAMYL-(PENTAPEPTIDE) PYROPHOSPHORYL-UNDECAPRENOL N-ACETYLGLUCOSAMINE TRANSFERASE 1"/>
    <property type="match status" value="1"/>
</dbReference>
<protein>
    <submittedName>
        <fullName evidence="6">UDP-N-acetylglucosamine--N-acetylmuramyl-(Pentapeptide) pyrophosphoryl-undecaprenol N-acetylglucosamine transferase</fullName>
        <ecNumber evidence="6">2.4.1.227</ecNumber>
    </submittedName>
</protein>
<feature type="domain" description="Glycosyl transferase family 28 C-terminal" evidence="5">
    <location>
        <begin position="139"/>
        <end position="310"/>
    </location>
</feature>
<keyword evidence="3" id="KW-0812">Transmembrane</keyword>
<dbReference type="PANTHER" id="PTHR21015:SF22">
    <property type="entry name" value="GLYCOSYLTRANSFERASE"/>
    <property type="match status" value="1"/>
</dbReference>
<feature type="domain" description="Glycosyltransferase family 28 N-terminal" evidence="4">
    <location>
        <begin position="10"/>
        <end position="88"/>
    </location>
</feature>
<evidence type="ECO:0000313" key="7">
    <source>
        <dbReference type="Proteomes" id="UP001191019"/>
    </source>
</evidence>
<dbReference type="EMBL" id="PRLM01000006">
    <property type="protein sequence ID" value="RYC74568.1"/>
    <property type="molecule type" value="Genomic_DNA"/>
</dbReference>
<keyword evidence="3" id="KW-1133">Transmembrane helix</keyword>
<accession>A0ABY0FLF2</accession>
<feature type="transmembrane region" description="Helical" evidence="3">
    <location>
        <begin position="42"/>
        <end position="60"/>
    </location>
</feature>
<feature type="transmembrane region" description="Helical" evidence="3">
    <location>
        <begin position="12"/>
        <end position="30"/>
    </location>
</feature>
<evidence type="ECO:0000256" key="2">
    <source>
        <dbReference type="ARBA" id="ARBA00022679"/>
    </source>
</evidence>
<keyword evidence="7" id="KW-1185">Reference proteome</keyword>
<reference evidence="6 7" key="2">
    <citation type="journal article" date="2020" name="Cell Rep.">
        <title>Acquisition and Adaptation of Ultra-small Parasitic Reduced Genome Bacteria to Mammalian Hosts.</title>
        <authorList>
            <person name="McLean J.S."/>
            <person name="Bor B."/>
            <person name="Kerns K.A."/>
            <person name="Liu Q."/>
            <person name="To T.T."/>
            <person name="Solden L."/>
            <person name="Hendrickson E.L."/>
            <person name="Wrighton K."/>
            <person name="Shi W."/>
            <person name="He X."/>
        </authorList>
    </citation>
    <scope>NUCLEOTIDE SEQUENCE [LARGE SCALE GENOMIC DNA]</scope>
    <source>
        <strain evidence="6 7">TM7_G3_2_Rum_HOT_351B</strain>
    </source>
</reference>
<dbReference type="InterPro" id="IPR004276">
    <property type="entry name" value="GlycoTrans_28_N"/>
</dbReference>
<dbReference type="InterPro" id="IPR007235">
    <property type="entry name" value="Glyco_trans_28_C"/>
</dbReference>
<dbReference type="CDD" id="cd03785">
    <property type="entry name" value="GT28_MurG"/>
    <property type="match status" value="1"/>
</dbReference>
<comment type="caution">
    <text evidence="6">The sequence shown here is derived from an EMBL/GenBank/DDBJ whole genome shotgun (WGS) entry which is preliminary data.</text>
</comment>
<organism evidence="6 7">
    <name type="scientific">Candidatus Nanosyncoccus alces</name>
    <dbReference type="NCBI Taxonomy" id="2171997"/>
    <lineage>
        <taxon>Bacteria</taxon>
        <taxon>Candidatus Saccharimonadota</taxon>
        <taxon>Candidatus Nanosyncoccalia</taxon>
        <taxon>Candidatus Nanosyncoccales</taxon>
        <taxon>Candidatus Nanosyncoccaceae</taxon>
        <taxon>Candidatus Nanosyncoccus</taxon>
    </lineage>
</organism>
<evidence type="ECO:0000313" key="6">
    <source>
        <dbReference type="EMBL" id="RYC74568.1"/>
    </source>
</evidence>
<dbReference type="Pfam" id="PF03033">
    <property type="entry name" value="Glyco_transf_28"/>
    <property type="match status" value="1"/>
</dbReference>
<keyword evidence="1 6" id="KW-0328">Glycosyltransferase</keyword>
<evidence type="ECO:0000256" key="3">
    <source>
        <dbReference type="SAM" id="Phobius"/>
    </source>
</evidence>
<gene>
    <name evidence="6" type="primary">murG</name>
    <name evidence="6" type="ORF">G3RUM_00725</name>
</gene>
<dbReference type="SUPFAM" id="SSF53756">
    <property type="entry name" value="UDP-Glycosyltransferase/glycogen phosphorylase"/>
    <property type="match status" value="1"/>
</dbReference>
<evidence type="ECO:0000256" key="1">
    <source>
        <dbReference type="ARBA" id="ARBA00022676"/>
    </source>
</evidence>
<sequence>MHLEVTLKDLIFGNIVGFLGFLGGIIAAFCRLVRKKSRPNVIFLKGGYVCLPVGLIARLFKIPYIIHESDVVAGLANRLLMRKAKKVAFGMPLPQGLQERHPNYVWTGIPVGPEFKPVSLTKQRSLKKAFSFNPDKPLVVITGGSQGSENLNEATRQILPELLNFTSVGLVAGRKHYENMVDLKKYENWEKASLESNFRMWEFNTTMNELMGAADVIVSRAGATTIAEMAALKKSTILVPFERLPGGHQVKNAERLEAASAAVVVKDADMVANPSKLLEEIRHLIKSPRLRADMADRLAEEARSDAAKRLAEIILEEA</sequence>